<feature type="transmembrane region" description="Helical" evidence="1">
    <location>
        <begin position="14"/>
        <end position="35"/>
    </location>
</feature>
<sequence length="169" mass="19531">MSPIKLKAFTIMEITITMLLAAIVISITFTAYLIVSRSYLGFTNKNKDMAMVVQLDQLLKRDFHKASSISRDKQKILFRVDSTDIIYEFEPDLVTRTQGITDTFKIQTETISATFENQPLNNELPPTDKLNLLDDLAWKIILQNEKIPYHYHKQYSSVNLFQETPDANH</sequence>
<dbReference type="EMBL" id="JACHCA010000001">
    <property type="protein sequence ID" value="MBB6126360.1"/>
    <property type="molecule type" value="Genomic_DNA"/>
</dbReference>
<dbReference type="AlphaFoldDB" id="A0A841J6J4"/>
<reference evidence="2 3" key="1">
    <citation type="submission" date="2020-08" db="EMBL/GenBank/DDBJ databases">
        <title>Genomic Encyclopedia of Type Strains, Phase IV (KMG-V): Genome sequencing to study the core and pangenomes of soil and plant-associated prokaryotes.</title>
        <authorList>
            <person name="Whitman W."/>
        </authorList>
    </citation>
    <scope>NUCLEOTIDE SEQUENCE [LARGE SCALE GENOMIC DNA]</scope>
    <source>
        <strain evidence="2 3">MP601</strain>
    </source>
</reference>
<comment type="caution">
    <text evidence="2">The sequence shown here is derived from an EMBL/GenBank/DDBJ whole genome shotgun (WGS) entry which is preliminary data.</text>
</comment>
<keyword evidence="1" id="KW-0472">Membrane</keyword>
<evidence type="ECO:0000313" key="3">
    <source>
        <dbReference type="Proteomes" id="UP000548326"/>
    </source>
</evidence>
<dbReference type="Proteomes" id="UP000548326">
    <property type="component" value="Unassembled WGS sequence"/>
</dbReference>
<keyword evidence="1" id="KW-0812">Transmembrane</keyword>
<evidence type="ECO:0000256" key="1">
    <source>
        <dbReference type="SAM" id="Phobius"/>
    </source>
</evidence>
<organism evidence="2 3">
    <name type="scientific">Mucilaginibacter lappiensis</name>
    <dbReference type="NCBI Taxonomy" id="354630"/>
    <lineage>
        <taxon>Bacteria</taxon>
        <taxon>Pseudomonadati</taxon>
        <taxon>Bacteroidota</taxon>
        <taxon>Sphingobacteriia</taxon>
        <taxon>Sphingobacteriales</taxon>
        <taxon>Sphingobacteriaceae</taxon>
        <taxon>Mucilaginibacter</taxon>
    </lineage>
</organism>
<protein>
    <submittedName>
        <fullName evidence="2">Tfp pilus assembly protein PilE</fullName>
    </submittedName>
</protein>
<dbReference type="RefSeq" id="WP_183585372.1">
    <property type="nucleotide sequence ID" value="NZ_JACHCA010000001.1"/>
</dbReference>
<keyword evidence="1" id="KW-1133">Transmembrane helix</keyword>
<accession>A0A841J6J4</accession>
<proteinExistence type="predicted"/>
<evidence type="ECO:0000313" key="2">
    <source>
        <dbReference type="EMBL" id="MBB6126360.1"/>
    </source>
</evidence>
<name>A0A841J6J4_9SPHI</name>
<gene>
    <name evidence="2" type="ORF">HDF22_000461</name>
</gene>